<evidence type="ECO:0000313" key="6">
    <source>
        <dbReference type="EMBL" id="CAF0769675.1"/>
    </source>
</evidence>
<dbReference type="PRINTS" id="PR00450">
    <property type="entry name" value="RECOVERIN"/>
</dbReference>
<dbReference type="EMBL" id="CAJNOC010000506">
    <property type="protein sequence ID" value="CAF0769675.1"/>
    <property type="molecule type" value="Genomic_DNA"/>
</dbReference>
<feature type="domain" description="EF-hand" evidence="5">
    <location>
        <begin position="79"/>
        <end position="114"/>
    </location>
</feature>
<dbReference type="CDD" id="cd00051">
    <property type="entry name" value="EFh"/>
    <property type="match status" value="1"/>
</dbReference>
<dbReference type="AlphaFoldDB" id="A0A813QPA4"/>
<evidence type="ECO:0000256" key="2">
    <source>
        <dbReference type="ARBA" id="ARBA00022723"/>
    </source>
</evidence>
<evidence type="ECO:0000256" key="4">
    <source>
        <dbReference type="ARBA" id="ARBA00022837"/>
    </source>
</evidence>
<organism evidence="6 7">
    <name type="scientific">Brachionus calyciflorus</name>
    <dbReference type="NCBI Taxonomy" id="104777"/>
    <lineage>
        <taxon>Eukaryota</taxon>
        <taxon>Metazoa</taxon>
        <taxon>Spiralia</taxon>
        <taxon>Gnathifera</taxon>
        <taxon>Rotifera</taxon>
        <taxon>Eurotatoria</taxon>
        <taxon>Monogononta</taxon>
        <taxon>Pseudotrocha</taxon>
        <taxon>Ploima</taxon>
        <taxon>Brachionidae</taxon>
        <taxon>Brachionus</taxon>
    </lineage>
</organism>
<dbReference type="PROSITE" id="PS50222">
    <property type="entry name" value="EF_HAND_2"/>
    <property type="match status" value="2"/>
</dbReference>
<accession>A0A813QPA4</accession>
<keyword evidence="3" id="KW-0677">Repeat</keyword>
<dbReference type="SUPFAM" id="SSF47473">
    <property type="entry name" value="EF-hand"/>
    <property type="match status" value="1"/>
</dbReference>
<comment type="similarity">
    <text evidence="1">Belongs to the recoverin family.</text>
</comment>
<sequence>MDEEDDILGYYNYENEFEEHSQTIIRYKPRPIEELVKETRFTRKEIQLMYRGFKQECPSGIVTEQMFKEIYSQFFPQGDCSNYARFIFSTIDQNSDGTVNFEDFLMGLSILSRGTIDEKLRWIFNLYDINKDGKVTKEELLMVITSIYELMGKFTNPLIDESTPKQHAETVFKKLNPKQEGVITMEDFIQTCYNDESILNSMSMLDTVF</sequence>
<comment type="caution">
    <text evidence="6">The sequence shown here is derived from an EMBL/GenBank/DDBJ whole genome shotgun (WGS) entry which is preliminary data.</text>
</comment>
<dbReference type="Pfam" id="PF13499">
    <property type="entry name" value="EF-hand_7"/>
    <property type="match status" value="1"/>
</dbReference>
<dbReference type="InterPro" id="IPR002048">
    <property type="entry name" value="EF_hand_dom"/>
</dbReference>
<evidence type="ECO:0000256" key="1">
    <source>
        <dbReference type="ARBA" id="ARBA00006049"/>
    </source>
</evidence>
<dbReference type="Pfam" id="PF13833">
    <property type="entry name" value="EF-hand_8"/>
    <property type="match status" value="1"/>
</dbReference>
<dbReference type="PANTHER" id="PTHR23055:SF167">
    <property type="entry name" value="EF-HAND DOMAIN-CONTAINING PROTEIN"/>
    <property type="match status" value="1"/>
</dbReference>
<dbReference type="InterPro" id="IPR018247">
    <property type="entry name" value="EF_Hand_1_Ca_BS"/>
</dbReference>
<dbReference type="OrthoDB" id="191686at2759"/>
<evidence type="ECO:0000256" key="3">
    <source>
        <dbReference type="ARBA" id="ARBA00022737"/>
    </source>
</evidence>
<protein>
    <recommendedName>
        <fullName evidence="5">EF-hand domain-containing protein</fullName>
    </recommendedName>
</protein>
<evidence type="ECO:0000259" key="5">
    <source>
        <dbReference type="PROSITE" id="PS50222"/>
    </source>
</evidence>
<proteinExistence type="inferred from homology"/>
<gene>
    <name evidence="6" type="ORF">OXX778_LOCUS4882</name>
</gene>
<dbReference type="SMART" id="SM00054">
    <property type="entry name" value="EFh"/>
    <property type="match status" value="2"/>
</dbReference>
<dbReference type="PANTHER" id="PTHR23055">
    <property type="entry name" value="CALCIUM BINDING PROTEINS"/>
    <property type="match status" value="1"/>
</dbReference>
<dbReference type="Proteomes" id="UP000663879">
    <property type="component" value="Unassembled WGS sequence"/>
</dbReference>
<dbReference type="InterPro" id="IPR011992">
    <property type="entry name" value="EF-hand-dom_pair"/>
</dbReference>
<dbReference type="FunFam" id="1.10.238.10:FF:000009">
    <property type="entry name" value="Visinin-like protein 1"/>
    <property type="match status" value="1"/>
</dbReference>
<reference evidence="6" key="1">
    <citation type="submission" date="2021-02" db="EMBL/GenBank/DDBJ databases">
        <authorList>
            <person name="Nowell W R."/>
        </authorList>
    </citation>
    <scope>NUCLEOTIDE SEQUENCE</scope>
    <source>
        <strain evidence="6">Ploen Becks lab</strain>
    </source>
</reference>
<keyword evidence="2" id="KW-0479">Metal-binding</keyword>
<dbReference type="GO" id="GO:0005509">
    <property type="term" value="F:calcium ion binding"/>
    <property type="evidence" value="ECO:0007669"/>
    <property type="project" value="InterPro"/>
</dbReference>
<dbReference type="InterPro" id="IPR028846">
    <property type="entry name" value="Recoverin"/>
</dbReference>
<dbReference type="PROSITE" id="PS00018">
    <property type="entry name" value="EF_HAND_1"/>
    <property type="match status" value="2"/>
</dbReference>
<name>A0A813QPA4_9BILA</name>
<keyword evidence="7" id="KW-1185">Reference proteome</keyword>
<feature type="domain" description="EF-hand" evidence="5">
    <location>
        <begin position="115"/>
        <end position="150"/>
    </location>
</feature>
<dbReference type="Gene3D" id="1.10.238.10">
    <property type="entry name" value="EF-hand"/>
    <property type="match status" value="1"/>
</dbReference>
<evidence type="ECO:0000313" key="7">
    <source>
        <dbReference type="Proteomes" id="UP000663879"/>
    </source>
</evidence>
<keyword evidence="4" id="KW-0106">Calcium</keyword>